<dbReference type="GO" id="GO:0016787">
    <property type="term" value="F:hydrolase activity"/>
    <property type="evidence" value="ECO:0007669"/>
    <property type="project" value="InterPro"/>
</dbReference>
<organism evidence="2 3">
    <name type="scientific">Stutzerimonas nosocomialis</name>
    <dbReference type="NCBI Taxonomy" id="1056496"/>
    <lineage>
        <taxon>Bacteria</taxon>
        <taxon>Pseudomonadati</taxon>
        <taxon>Pseudomonadota</taxon>
        <taxon>Gammaproteobacteria</taxon>
        <taxon>Pseudomonadales</taxon>
        <taxon>Pseudomonadaceae</taxon>
        <taxon>Stutzerimonas</taxon>
    </lineage>
</organism>
<sequence length="196" mass="21890">MNRPLDASHWRAWRGEVFPDGSWRIAAGELQAIDTAPRVDLVSHERFADFIFGYEFCLPAAGNSGVLYRASEAAELSWQSGPEVQLLDDARHPDGQQATTRNGALYALRAPTLATPIEPGRFVSARLVVRAAQVEHWFDGRQVLAYRLDDPALREAIGHSKFAPYPGFGAERSGHLVLQHHGDAVRFRNLWIDTFD</sequence>
<dbReference type="RefSeq" id="WP_138410885.1">
    <property type="nucleotide sequence ID" value="NZ_QLAF01000002.1"/>
</dbReference>
<name>A0A5R9QHX0_9GAMM</name>
<dbReference type="Pfam" id="PF06439">
    <property type="entry name" value="3keto-disac_hyd"/>
    <property type="match status" value="1"/>
</dbReference>
<gene>
    <name evidence="2" type="ORF">DN820_03100</name>
</gene>
<dbReference type="Proteomes" id="UP000306753">
    <property type="component" value="Unassembled WGS sequence"/>
</dbReference>
<dbReference type="AlphaFoldDB" id="A0A5R9QHX0"/>
<dbReference type="Gene3D" id="2.60.120.560">
    <property type="entry name" value="Exo-inulinase, domain 1"/>
    <property type="match status" value="1"/>
</dbReference>
<proteinExistence type="predicted"/>
<evidence type="ECO:0000313" key="3">
    <source>
        <dbReference type="Proteomes" id="UP000306753"/>
    </source>
</evidence>
<dbReference type="InterPro" id="IPR010496">
    <property type="entry name" value="AL/BT2_dom"/>
</dbReference>
<reference evidence="2 3" key="1">
    <citation type="journal article" date="2017" name="Eur. J. Clin. Microbiol. Infect. Dis.">
        <title>Uncommonly isolated clinical Pseudomonas: identification and phylogenetic assignation.</title>
        <authorList>
            <person name="Mulet M."/>
            <person name="Gomila M."/>
            <person name="Ramirez A."/>
            <person name="Cardew S."/>
            <person name="Moore E.R."/>
            <person name="Lalucat J."/>
            <person name="Garcia-Valdes E."/>
        </authorList>
    </citation>
    <scope>NUCLEOTIDE SEQUENCE [LARGE SCALE GENOMIC DNA]</scope>
    <source>
        <strain evidence="2 3">SD129</strain>
    </source>
</reference>
<evidence type="ECO:0000313" key="2">
    <source>
        <dbReference type="EMBL" id="TLX64846.1"/>
    </source>
</evidence>
<dbReference type="EMBL" id="QLAG01000003">
    <property type="protein sequence ID" value="TLX64846.1"/>
    <property type="molecule type" value="Genomic_DNA"/>
</dbReference>
<keyword evidence="3" id="KW-1185">Reference proteome</keyword>
<protein>
    <submittedName>
        <fullName evidence="2">DUF1080 domain-containing protein</fullName>
    </submittedName>
</protein>
<feature type="domain" description="3-keto-alpha-glucoside-1,2-lyase/3-keto-2-hydroxy-glucal hydratase" evidence="1">
    <location>
        <begin position="7"/>
        <end position="192"/>
    </location>
</feature>
<accession>A0A5R9QHX0</accession>
<evidence type="ECO:0000259" key="1">
    <source>
        <dbReference type="Pfam" id="PF06439"/>
    </source>
</evidence>
<comment type="caution">
    <text evidence="2">The sequence shown here is derived from an EMBL/GenBank/DDBJ whole genome shotgun (WGS) entry which is preliminary data.</text>
</comment>